<dbReference type="InterPro" id="IPR002686">
    <property type="entry name" value="Transposase_17"/>
</dbReference>
<dbReference type="PANTHER" id="PTHR34322:SF2">
    <property type="entry name" value="TRANSPOSASE IS200-LIKE DOMAIN-CONTAINING PROTEIN"/>
    <property type="match status" value="1"/>
</dbReference>
<dbReference type="InterPro" id="IPR036515">
    <property type="entry name" value="Transposase_17_sf"/>
</dbReference>
<dbReference type="EMBL" id="BAUV01000003">
    <property type="protein sequence ID" value="GAE33748.1"/>
    <property type="molecule type" value="Genomic_DNA"/>
</dbReference>
<protein>
    <recommendedName>
        <fullName evidence="1">Transposase IS200-like domain-containing protein</fullName>
    </recommendedName>
</protein>
<organism evidence="2 3">
    <name type="scientific">Halalkalibacter akibai (strain ATCC 43226 / DSM 21942 / CIP 109018 / JCM 9157 / 1139)</name>
    <name type="common">Bacillus akibai</name>
    <dbReference type="NCBI Taxonomy" id="1236973"/>
    <lineage>
        <taxon>Bacteria</taxon>
        <taxon>Bacillati</taxon>
        <taxon>Bacillota</taxon>
        <taxon>Bacilli</taxon>
        <taxon>Bacillales</taxon>
        <taxon>Bacillaceae</taxon>
        <taxon>Halalkalibacter</taxon>
    </lineage>
</organism>
<dbReference type="SMART" id="SM01321">
    <property type="entry name" value="Y1_Tnp"/>
    <property type="match status" value="1"/>
</dbReference>
<accession>W4QQ04</accession>
<dbReference type="AlphaFoldDB" id="W4QQ04"/>
<evidence type="ECO:0000313" key="3">
    <source>
        <dbReference type="Proteomes" id="UP000018896"/>
    </source>
</evidence>
<gene>
    <name evidence="2" type="ORF">JCM9157_772</name>
</gene>
<dbReference type="Pfam" id="PF01797">
    <property type="entry name" value="Y1_Tnp"/>
    <property type="match status" value="1"/>
</dbReference>
<name>W4QQ04_HALA3</name>
<dbReference type="Proteomes" id="UP000018896">
    <property type="component" value="Unassembled WGS sequence"/>
</dbReference>
<dbReference type="STRING" id="1236973.JCM9157_772"/>
<proteinExistence type="predicted"/>
<dbReference type="PANTHER" id="PTHR34322">
    <property type="entry name" value="TRANSPOSASE, Y1_TNP DOMAIN-CONTAINING"/>
    <property type="match status" value="1"/>
</dbReference>
<comment type="caution">
    <text evidence="2">The sequence shown here is derived from an EMBL/GenBank/DDBJ whole genome shotgun (WGS) entry which is preliminary data.</text>
</comment>
<sequence>MSRKHRVWFPGAMYHITARGNRRTALFERELDYQTYIMILEDVRKQYPFELHSYCLMTNHIHLLLETTNVHISDIMKAFHSRYAIWFNKEYDYIGHLFQGRYGAKLITDAPYFLEVSRYIHLNPLDANMVDRPEQYRWSSYRTYLSHHHDQHHQPISPCNNLKNLIFFP</sequence>
<dbReference type="eggNOG" id="COG1943">
    <property type="taxonomic scope" value="Bacteria"/>
</dbReference>
<keyword evidence="3" id="KW-1185">Reference proteome</keyword>
<reference evidence="2 3" key="1">
    <citation type="journal article" date="2014" name="Genome Announc.">
        <title>Draft Genome Sequences of Three Alkaliphilic Bacillus Strains, Bacillus wakoensis JCM 9140T, Bacillus akibai JCM 9157T, and Bacillus hemicellulosilyticus JCM 9152T.</title>
        <authorList>
            <person name="Yuki M."/>
            <person name="Oshima K."/>
            <person name="Suda W."/>
            <person name="Oshida Y."/>
            <person name="Kitamura K."/>
            <person name="Iida T."/>
            <person name="Hattori M."/>
            <person name="Ohkuma M."/>
        </authorList>
    </citation>
    <scope>NUCLEOTIDE SEQUENCE [LARGE SCALE GENOMIC DNA]</scope>
    <source>
        <strain evidence="2 3">JCM 9157</strain>
    </source>
</reference>
<dbReference type="GO" id="GO:0003677">
    <property type="term" value="F:DNA binding"/>
    <property type="evidence" value="ECO:0007669"/>
    <property type="project" value="InterPro"/>
</dbReference>
<dbReference type="Gene3D" id="3.30.70.1290">
    <property type="entry name" value="Transposase IS200-like"/>
    <property type="match status" value="1"/>
</dbReference>
<evidence type="ECO:0000259" key="1">
    <source>
        <dbReference type="SMART" id="SM01321"/>
    </source>
</evidence>
<dbReference type="GO" id="GO:0004803">
    <property type="term" value="F:transposase activity"/>
    <property type="evidence" value="ECO:0007669"/>
    <property type="project" value="InterPro"/>
</dbReference>
<dbReference type="RefSeq" id="WP_235714785.1">
    <property type="nucleotide sequence ID" value="NZ_BAUV01000003.1"/>
</dbReference>
<dbReference type="SUPFAM" id="SSF143422">
    <property type="entry name" value="Transposase IS200-like"/>
    <property type="match status" value="1"/>
</dbReference>
<evidence type="ECO:0000313" key="2">
    <source>
        <dbReference type="EMBL" id="GAE33748.1"/>
    </source>
</evidence>
<dbReference type="GO" id="GO:0006313">
    <property type="term" value="P:DNA transposition"/>
    <property type="evidence" value="ECO:0007669"/>
    <property type="project" value="InterPro"/>
</dbReference>
<feature type="domain" description="Transposase IS200-like" evidence="1">
    <location>
        <begin position="9"/>
        <end position="123"/>
    </location>
</feature>